<keyword evidence="3" id="KW-0808">Transferase</keyword>
<keyword evidence="6 9" id="KW-0067">ATP-binding</keyword>
<dbReference type="InterPro" id="IPR017441">
    <property type="entry name" value="Protein_kinase_ATP_BS"/>
</dbReference>
<dbReference type="AlphaFoldDB" id="A0A9P3L8B8"/>
<evidence type="ECO:0000256" key="4">
    <source>
        <dbReference type="ARBA" id="ARBA00022741"/>
    </source>
</evidence>
<dbReference type="OrthoDB" id="2649at2759"/>
<evidence type="ECO:0000256" key="3">
    <source>
        <dbReference type="ARBA" id="ARBA00022679"/>
    </source>
</evidence>
<dbReference type="GO" id="GO:0050684">
    <property type="term" value="P:regulation of mRNA processing"/>
    <property type="evidence" value="ECO:0007669"/>
    <property type="project" value="TreeGrafter"/>
</dbReference>
<protein>
    <recommendedName>
        <fullName evidence="1">non-specific serine/threonine protein kinase</fullName>
        <ecNumber evidence="1">2.7.11.1</ecNumber>
    </recommendedName>
</protein>
<dbReference type="InterPro" id="IPR000719">
    <property type="entry name" value="Prot_kinase_dom"/>
</dbReference>
<dbReference type="GO" id="GO:0005524">
    <property type="term" value="F:ATP binding"/>
    <property type="evidence" value="ECO:0007669"/>
    <property type="project" value="UniProtKB-UniRule"/>
</dbReference>
<dbReference type="Gene3D" id="1.10.510.10">
    <property type="entry name" value="Transferase(Phosphotransferase) domain 1"/>
    <property type="match status" value="2"/>
</dbReference>
<feature type="region of interest" description="Disordered" evidence="10">
    <location>
        <begin position="301"/>
        <end position="346"/>
    </location>
</feature>
<evidence type="ECO:0000256" key="6">
    <source>
        <dbReference type="ARBA" id="ARBA00022840"/>
    </source>
</evidence>
<dbReference type="Proteomes" id="UP000703269">
    <property type="component" value="Unassembled WGS sequence"/>
</dbReference>
<keyword evidence="13" id="KW-1185">Reference proteome</keyword>
<dbReference type="SUPFAM" id="SSF56112">
    <property type="entry name" value="Protein kinase-like (PK-like)"/>
    <property type="match status" value="1"/>
</dbReference>
<evidence type="ECO:0000256" key="7">
    <source>
        <dbReference type="ARBA" id="ARBA00047899"/>
    </source>
</evidence>
<dbReference type="GO" id="GO:0000245">
    <property type="term" value="P:spliceosomal complex assembly"/>
    <property type="evidence" value="ECO:0007669"/>
    <property type="project" value="TreeGrafter"/>
</dbReference>
<dbReference type="SMART" id="SM00220">
    <property type="entry name" value="S_TKc"/>
    <property type="match status" value="1"/>
</dbReference>
<dbReference type="GO" id="GO:0005634">
    <property type="term" value="C:nucleus"/>
    <property type="evidence" value="ECO:0007669"/>
    <property type="project" value="TreeGrafter"/>
</dbReference>
<proteinExistence type="predicted"/>
<evidence type="ECO:0000259" key="11">
    <source>
        <dbReference type="PROSITE" id="PS50011"/>
    </source>
</evidence>
<dbReference type="PROSITE" id="PS00107">
    <property type="entry name" value="PROTEIN_KINASE_ATP"/>
    <property type="match status" value="1"/>
</dbReference>
<comment type="catalytic activity">
    <reaction evidence="7">
        <text>L-threonyl-[protein] + ATP = O-phospho-L-threonyl-[protein] + ADP + H(+)</text>
        <dbReference type="Rhea" id="RHEA:46608"/>
        <dbReference type="Rhea" id="RHEA-COMP:11060"/>
        <dbReference type="Rhea" id="RHEA-COMP:11605"/>
        <dbReference type="ChEBI" id="CHEBI:15378"/>
        <dbReference type="ChEBI" id="CHEBI:30013"/>
        <dbReference type="ChEBI" id="CHEBI:30616"/>
        <dbReference type="ChEBI" id="CHEBI:61977"/>
        <dbReference type="ChEBI" id="CHEBI:456216"/>
        <dbReference type="EC" id="2.7.11.1"/>
    </reaction>
</comment>
<name>A0A9P3L8B8_9APHY</name>
<feature type="region of interest" description="Disordered" evidence="10">
    <location>
        <begin position="417"/>
        <end position="489"/>
    </location>
</feature>
<gene>
    <name evidence="12" type="ORF">PsYK624_020110</name>
</gene>
<keyword evidence="5" id="KW-0418">Kinase</keyword>
<dbReference type="PROSITE" id="PS00108">
    <property type="entry name" value="PROTEIN_KINASE_ST"/>
    <property type="match status" value="1"/>
</dbReference>
<evidence type="ECO:0000256" key="10">
    <source>
        <dbReference type="SAM" id="MobiDB-lite"/>
    </source>
</evidence>
<feature type="region of interest" description="Disordered" evidence="10">
    <location>
        <begin position="225"/>
        <end position="248"/>
    </location>
</feature>
<dbReference type="EC" id="2.7.11.1" evidence="1"/>
<evidence type="ECO:0000256" key="5">
    <source>
        <dbReference type="ARBA" id="ARBA00022777"/>
    </source>
</evidence>
<keyword evidence="2" id="KW-0723">Serine/threonine-protein kinase</keyword>
<dbReference type="Pfam" id="PF00069">
    <property type="entry name" value="Pkinase"/>
    <property type="match status" value="2"/>
</dbReference>
<evidence type="ECO:0000256" key="2">
    <source>
        <dbReference type="ARBA" id="ARBA00022527"/>
    </source>
</evidence>
<dbReference type="PANTHER" id="PTHR47634">
    <property type="entry name" value="PROTEIN KINASE DOMAIN-CONTAINING PROTEIN-RELATED"/>
    <property type="match status" value="1"/>
</dbReference>
<dbReference type="GO" id="GO:0004674">
    <property type="term" value="F:protein serine/threonine kinase activity"/>
    <property type="evidence" value="ECO:0007669"/>
    <property type="project" value="UniProtKB-KW"/>
</dbReference>
<dbReference type="Gene3D" id="3.30.200.20">
    <property type="entry name" value="Phosphorylase Kinase, domain 1"/>
    <property type="match status" value="1"/>
</dbReference>
<evidence type="ECO:0000313" key="13">
    <source>
        <dbReference type="Proteomes" id="UP000703269"/>
    </source>
</evidence>
<dbReference type="PROSITE" id="PS50011">
    <property type="entry name" value="PROTEIN_KINASE_DOM"/>
    <property type="match status" value="1"/>
</dbReference>
<evidence type="ECO:0000256" key="1">
    <source>
        <dbReference type="ARBA" id="ARBA00012513"/>
    </source>
</evidence>
<dbReference type="InterPro" id="IPR051334">
    <property type="entry name" value="SRPK"/>
</dbReference>
<comment type="caution">
    <text evidence="12">The sequence shown here is derived from an EMBL/GenBank/DDBJ whole genome shotgun (WGS) entry which is preliminary data.</text>
</comment>
<dbReference type="InterPro" id="IPR011009">
    <property type="entry name" value="Kinase-like_dom_sf"/>
</dbReference>
<organism evidence="12 13">
    <name type="scientific">Phanerochaete sordida</name>
    <dbReference type="NCBI Taxonomy" id="48140"/>
    <lineage>
        <taxon>Eukaryota</taxon>
        <taxon>Fungi</taxon>
        <taxon>Dikarya</taxon>
        <taxon>Basidiomycota</taxon>
        <taxon>Agaricomycotina</taxon>
        <taxon>Agaricomycetes</taxon>
        <taxon>Polyporales</taxon>
        <taxon>Phanerochaetaceae</taxon>
        <taxon>Phanerochaete</taxon>
    </lineage>
</organism>
<feature type="domain" description="Protein kinase" evidence="11">
    <location>
        <begin position="57"/>
        <end position="661"/>
    </location>
</feature>
<accession>A0A9P3L8B8</accession>
<dbReference type="EMBL" id="BPQB01000003">
    <property type="protein sequence ID" value="GJE85931.1"/>
    <property type="molecule type" value="Genomic_DNA"/>
</dbReference>
<dbReference type="GO" id="GO:0005737">
    <property type="term" value="C:cytoplasm"/>
    <property type="evidence" value="ECO:0007669"/>
    <property type="project" value="TreeGrafter"/>
</dbReference>
<dbReference type="PANTHER" id="PTHR47634:SF9">
    <property type="entry name" value="PROTEIN KINASE DOMAIN-CONTAINING PROTEIN-RELATED"/>
    <property type="match status" value="1"/>
</dbReference>
<keyword evidence="4 9" id="KW-0547">Nucleotide-binding</keyword>
<reference evidence="12 13" key="1">
    <citation type="submission" date="2021-08" db="EMBL/GenBank/DDBJ databases">
        <title>Draft Genome Sequence of Phanerochaete sordida strain YK-624.</title>
        <authorList>
            <person name="Mori T."/>
            <person name="Dohra H."/>
            <person name="Suzuki T."/>
            <person name="Kawagishi H."/>
            <person name="Hirai H."/>
        </authorList>
    </citation>
    <scope>NUCLEOTIDE SEQUENCE [LARGE SCALE GENOMIC DNA]</scope>
    <source>
        <strain evidence="12 13">YK-624</strain>
    </source>
</reference>
<evidence type="ECO:0000256" key="9">
    <source>
        <dbReference type="PROSITE-ProRule" id="PRU10141"/>
    </source>
</evidence>
<feature type="binding site" evidence="9">
    <location>
        <position position="86"/>
    </location>
    <ligand>
        <name>ATP</name>
        <dbReference type="ChEBI" id="CHEBI:30616"/>
    </ligand>
</feature>
<dbReference type="InterPro" id="IPR008271">
    <property type="entry name" value="Ser/Thr_kinase_AS"/>
</dbReference>
<comment type="catalytic activity">
    <reaction evidence="8">
        <text>L-seryl-[protein] + ATP = O-phospho-L-seryl-[protein] + ADP + H(+)</text>
        <dbReference type="Rhea" id="RHEA:17989"/>
        <dbReference type="Rhea" id="RHEA-COMP:9863"/>
        <dbReference type="Rhea" id="RHEA-COMP:11604"/>
        <dbReference type="ChEBI" id="CHEBI:15378"/>
        <dbReference type="ChEBI" id="CHEBI:29999"/>
        <dbReference type="ChEBI" id="CHEBI:30616"/>
        <dbReference type="ChEBI" id="CHEBI:83421"/>
        <dbReference type="ChEBI" id="CHEBI:456216"/>
        <dbReference type="EC" id="2.7.11.1"/>
    </reaction>
</comment>
<evidence type="ECO:0000313" key="12">
    <source>
        <dbReference type="EMBL" id="GJE85931.1"/>
    </source>
</evidence>
<feature type="compositionally biased region" description="Low complexity" evidence="10">
    <location>
        <begin position="477"/>
        <end position="488"/>
    </location>
</feature>
<sequence length="674" mass="73224">MAPKQPCAKYEYVLTSQGPKILPVPEAHSRDEESPADYNQGGYLQVKLRDAFKDGRYTVVRKLGWGHFSTVWLVKDNHENRHSALKVVKSAGRYAETARDEIKLLRQVMAANPSHIGRNHIVSFLDSFTHAPSIQQYGSVSSASAMNPDVHICIVFEPLGENLLALIERHKQTGVPPPLVKIITKQALQGLQYLHDECELVHTDIKPENIMISIPDVEGHIQAQLCTSPPPTSRKVGVPPKPPARTSVQIPKRTTALSVNTKQARQVQIFDSQPLVSPSTSSSWSSRSLFQSLTKLKETSPAAGSAHGSTVSLPVAAPPQALGAGDVHAKQESGESDLSDVSSGPSSMAVSCSVMASVDTPPSSVGSLGGTLEKMMLSAVDAKGKGKGKAGASQVEKEIEEATCTCIFEWNAGEADDVPKSRLNAPSGPSLLSQTAPPDLHRHKPHCSTHSKSPTEPSAPLPIGESSSSSPSPPTASPSVSSTSSPTPCAGAPALPIHIKIADLGNATPLRKHYTEDIQTRQYRSPEAITGRNDWGDTADVWSLACVVFELLTAEYLFDPVSQGELFGKDDDHCAQIMELLGAWPESVLWGGRYSREIFDSNGHLRYIRNLKPWPLRRVMVEKYGWAEKEAAAVCDFLLPMLDIDHHSRAHARDMVNHKWLDVDLEDLQSAKDW</sequence>
<evidence type="ECO:0000256" key="8">
    <source>
        <dbReference type="ARBA" id="ARBA00048679"/>
    </source>
</evidence>
<dbReference type="FunFam" id="1.10.510.10:FF:000275">
    <property type="entry name" value="SRSF protein kinase 2 isoform X3"/>
    <property type="match status" value="1"/>
</dbReference>